<proteinExistence type="predicted"/>
<dbReference type="Proteomes" id="UP000054928">
    <property type="component" value="Unassembled WGS sequence"/>
</dbReference>
<name>A0A0P1A5S7_PLAHL</name>
<sequence length="158" mass="17799">MASRVVYKFQNVEKWQRLEECLNKLGHWHNGQKASPNFAAPGMRSCILFDLYAGASSHLQFLAWLRLAGDKSELGRYGLGLSSADLRRDSAFCLHSSIAQLKNIVAYVLLDCGSRIVKSTIHITVKLYVYTILFVRKCGGRILGELSMFLTFPKVVKE</sequence>
<dbReference type="AlphaFoldDB" id="A0A0P1A5S7"/>
<dbReference type="EMBL" id="CCYD01000041">
    <property type="protein sequence ID" value="CEG35367.1"/>
    <property type="molecule type" value="Genomic_DNA"/>
</dbReference>
<keyword evidence="2" id="KW-1185">Reference proteome</keyword>
<accession>A0A0P1A5S7</accession>
<dbReference type="RefSeq" id="XP_024571736.1">
    <property type="nucleotide sequence ID" value="XM_024723393.2"/>
</dbReference>
<organism evidence="1 2">
    <name type="scientific">Plasmopara halstedii</name>
    <name type="common">Downy mildew of sunflower</name>
    <dbReference type="NCBI Taxonomy" id="4781"/>
    <lineage>
        <taxon>Eukaryota</taxon>
        <taxon>Sar</taxon>
        <taxon>Stramenopiles</taxon>
        <taxon>Oomycota</taxon>
        <taxon>Peronosporomycetes</taxon>
        <taxon>Peronosporales</taxon>
        <taxon>Peronosporaceae</taxon>
        <taxon>Plasmopara</taxon>
    </lineage>
</organism>
<reference evidence="2" key="1">
    <citation type="submission" date="2014-09" db="EMBL/GenBank/DDBJ databases">
        <authorList>
            <person name="Sharma Rahul"/>
            <person name="Thines Marco"/>
        </authorList>
    </citation>
    <scope>NUCLEOTIDE SEQUENCE [LARGE SCALE GENOMIC DNA]</scope>
</reference>
<dbReference type="GeneID" id="36410406"/>
<protein>
    <submittedName>
        <fullName evidence="1">Uncharacterized protein</fullName>
    </submittedName>
</protein>
<evidence type="ECO:0000313" key="1">
    <source>
        <dbReference type="EMBL" id="CEG35367.1"/>
    </source>
</evidence>
<evidence type="ECO:0000313" key="2">
    <source>
        <dbReference type="Proteomes" id="UP000054928"/>
    </source>
</evidence>